<keyword evidence="2" id="KW-0472">Membrane</keyword>
<sequence>MKQHVKKRLSWVIFAGILIVGALLAYNFYSIMNLNDDEGRVNRAEPFYTSVIIGYEEKKLPENGETLEVREYEVTYDDDGHFVSEVVEGPNVGARAEWDGTVYREFNPDGEETNSQETSSGAVAPHPFLSRATNEQIRKWLDDGTLGSSEGDVDIIGRTAQAFVKKESPEAVPAEWVEKYPSIFSEDDNEEAVTYYVDANERILLAAESRNNGKLFHSIRMTSFESR</sequence>
<protein>
    <submittedName>
        <fullName evidence="3">Uncharacterized protein</fullName>
    </submittedName>
</protein>
<keyword evidence="4" id="KW-1185">Reference proteome</keyword>
<gene>
    <name evidence="3" type="ORF">QR695_09280</name>
</gene>
<reference evidence="3 4" key="1">
    <citation type="submission" date="2023-06" db="EMBL/GenBank/DDBJ databases">
        <title>Influencing factors and mechanism of Cr(VI) reduction by facultative anaerobic Exiguobacterium sp. PY14.</title>
        <authorList>
            <person name="Zou L."/>
        </authorList>
    </citation>
    <scope>NUCLEOTIDE SEQUENCE [LARGE SCALE GENOMIC DNA]</scope>
    <source>
        <strain evidence="3 4">PY14</strain>
    </source>
</reference>
<dbReference type="Proteomes" id="UP001230807">
    <property type="component" value="Unassembled WGS sequence"/>
</dbReference>
<evidence type="ECO:0000256" key="2">
    <source>
        <dbReference type="SAM" id="Phobius"/>
    </source>
</evidence>
<dbReference type="RefSeq" id="WP_214720218.1">
    <property type="nucleotide sequence ID" value="NZ_CP183077.1"/>
</dbReference>
<feature type="transmembrane region" description="Helical" evidence="2">
    <location>
        <begin position="9"/>
        <end position="29"/>
    </location>
</feature>
<keyword evidence="2" id="KW-0812">Transmembrane</keyword>
<accession>A0ABT7MPS7</accession>
<feature type="region of interest" description="Disordered" evidence="1">
    <location>
        <begin position="106"/>
        <end position="125"/>
    </location>
</feature>
<proteinExistence type="predicted"/>
<evidence type="ECO:0000313" key="4">
    <source>
        <dbReference type="Proteomes" id="UP001230807"/>
    </source>
</evidence>
<evidence type="ECO:0000313" key="3">
    <source>
        <dbReference type="EMBL" id="MDL5377193.1"/>
    </source>
</evidence>
<dbReference type="EMBL" id="JASWER010000007">
    <property type="protein sequence ID" value="MDL5377193.1"/>
    <property type="molecule type" value="Genomic_DNA"/>
</dbReference>
<keyword evidence="2" id="KW-1133">Transmembrane helix</keyword>
<name>A0ABT7MPS7_9BACL</name>
<comment type="caution">
    <text evidence="3">The sequence shown here is derived from an EMBL/GenBank/DDBJ whole genome shotgun (WGS) entry which is preliminary data.</text>
</comment>
<evidence type="ECO:0000256" key="1">
    <source>
        <dbReference type="SAM" id="MobiDB-lite"/>
    </source>
</evidence>
<organism evidence="3 4">
    <name type="scientific">Exiguobacterium mexicanum</name>
    <dbReference type="NCBI Taxonomy" id="340146"/>
    <lineage>
        <taxon>Bacteria</taxon>
        <taxon>Bacillati</taxon>
        <taxon>Bacillota</taxon>
        <taxon>Bacilli</taxon>
        <taxon>Bacillales</taxon>
        <taxon>Bacillales Family XII. Incertae Sedis</taxon>
        <taxon>Exiguobacterium</taxon>
    </lineage>
</organism>